<dbReference type="AlphaFoldDB" id="A0A1F6VMH0"/>
<name>A0A1F6VMH0_9BACT</name>
<evidence type="ECO:0000313" key="1">
    <source>
        <dbReference type="EMBL" id="OGI70881.1"/>
    </source>
</evidence>
<comment type="caution">
    <text evidence="1">The sequence shown here is derived from an EMBL/GenBank/DDBJ whole genome shotgun (WGS) entry which is preliminary data.</text>
</comment>
<evidence type="ECO:0000313" key="2">
    <source>
        <dbReference type="Proteomes" id="UP000177112"/>
    </source>
</evidence>
<dbReference type="EMBL" id="MFTY01000025">
    <property type="protein sequence ID" value="OGI70881.1"/>
    <property type="molecule type" value="Genomic_DNA"/>
</dbReference>
<gene>
    <name evidence="1" type="ORF">A3B84_01275</name>
</gene>
<accession>A0A1F6VMH0</accession>
<dbReference type="Proteomes" id="UP000177112">
    <property type="component" value="Unassembled WGS sequence"/>
</dbReference>
<reference evidence="1 2" key="1">
    <citation type="journal article" date="2016" name="Nat. Commun.">
        <title>Thousands of microbial genomes shed light on interconnected biogeochemical processes in an aquifer system.</title>
        <authorList>
            <person name="Anantharaman K."/>
            <person name="Brown C.T."/>
            <person name="Hug L.A."/>
            <person name="Sharon I."/>
            <person name="Castelle C.J."/>
            <person name="Probst A.J."/>
            <person name="Thomas B.C."/>
            <person name="Singh A."/>
            <person name="Wilkins M.J."/>
            <person name="Karaoz U."/>
            <person name="Brodie E.L."/>
            <person name="Williams K.H."/>
            <person name="Hubbard S.S."/>
            <person name="Banfield J.F."/>
        </authorList>
    </citation>
    <scope>NUCLEOTIDE SEQUENCE [LARGE SCALE GENOMIC DNA]</scope>
</reference>
<protein>
    <submittedName>
        <fullName evidence="1">Uncharacterized protein</fullName>
    </submittedName>
</protein>
<dbReference type="STRING" id="1801748.A3B84_01275"/>
<proteinExistence type="predicted"/>
<organism evidence="1 2">
    <name type="scientific">Candidatus Nomurabacteria bacterium RIFCSPHIGHO2_02_FULL_35_13</name>
    <dbReference type="NCBI Taxonomy" id="1801748"/>
    <lineage>
        <taxon>Bacteria</taxon>
        <taxon>Candidatus Nomuraibacteriota</taxon>
    </lineage>
</organism>
<sequence length="412" mass="48273">MQILLKGKILSIVKVLKNAGKLRLAQCIEENWNKTALEYSKKLNFWRPKRPMEKELLNAFGKELERLEINNLFKFEILDSIKKRRVLQTGPHLGATESPRMFCINWLGSLGVPEKDFYMVGMFSGVPFSNRSRPGRINRQKDSINLFPSNLQDGLVYRSKIPNKLVESIDELPEKITRFFPLAVPGESYTKWALQTCQFIERRILKKDNLVFLDINEVVTEYLVQVLKNRFHIFHKIFFNHEVRKEFMKVFPDEIMFYAPVMDGKYEKMENMTFFGNKLKSKNKEISLDNSKILIRELEEGRLCPALITLFLALSFLNQFKCFGSFAQVEYLPVFQEKLVKLSFMKEFKIEKIPTSNLTTGLFPKGRNLYPADMIIQDKKFKQSAKTLFGELLHHMKNVLLESYFTGDTRKK</sequence>